<dbReference type="AlphaFoldDB" id="A0A844YWY7"/>
<name>A0A844YWY7_9SPHN</name>
<evidence type="ECO:0000313" key="2">
    <source>
        <dbReference type="Proteomes" id="UP000466966"/>
    </source>
</evidence>
<keyword evidence="1" id="KW-0378">Hydrolase</keyword>
<gene>
    <name evidence="1" type="ORF">GRI99_07510</name>
</gene>
<evidence type="ECO:0000313" key="1">
    <source>
        <dbReference type="EMBL" id="MXO71488.1"/>
    </source>
</evidence>
<dbReference type="SUPFAM" id="SSF53187">
    <property type="entry name" value="Zn-dependent exopeptidases"/>
    <property type="match status" value="1"/>
</dbReference>
<dbReference type="RefSeq" id="WP_160771397.1">
    <property type="nucleotide sequence ID" value="NZ_WTYV01000002.1"/>
</dbReference>
<reference evidence="1 2" key="1">
    <citation type="submission" date="2019-12" db="EMBL/GenBank/DDBJ databases">
        <title>Genomic-based taxomic classification of the family Erythrobacteraceae.</title>
        <authorList>
            <person name="Xu L."/>
        </authorList>
    </citation>
    <scope>NUCLEOTIDE SEQUENCE [LARGE SCALE GENOMIC DNA]</scope>
    <source>
        <strain evidence="1 2">M0322</strain>
    </source>
</reference>
<dbReference type="Pfam" id="PF05013">
    <property type="entry name" value="FGase"/>
    <property type="match status" value="1"/>
</dbReference>
<dbReference type="InterPro" id="IPR007709">
    <property type="entry name" value="N-FG_amidohydro"/>
</dbReference>
<comment type="caution">
    <text evidence="1">The sequence shown here is derived from an EMBL/GenBank/DDBJ whole genome shotgun (WGS) entry which is preliminary data.</text>
</comment>
<dbReference type="OrthoDB" id="9802050at2"/>
<proteinExistence type="predicted"/>
<organism evidence="1 2">
    <name type="scientific">Alteraurantiacibacter buctensis</name>
    <dbReference type="NCBI Taxonomy" id="1503981"/>
    <lineage>
        <taxon>Bacteria</taxon>
        <taxon>Pseudomonadati</taxon>
        <taxon>Pseudomonadota</taxon>
        <taxon>Alphaproteobacteria</taxon>
        <taxon>Sphingomonadales</taxon>
        <taxon>Erythrobacteraceae</taxon>
        <taxon>Alteraurantiacibacter</taxon>
    </lineage>
</organism>
<accession>A0A844YWY7</accession>
<dbReference type="EMBL" id="WTYV01000002">
    <property type="protein sequence ID" value="MXO71488.1"/>
    <property type="molecule type" value="Genomic_DNA"/>
</dbReference>
<dbReference type="Proteomes" id="UP000466966">
    <property type="component" value="Unassembled WGS sequence"/>
</dbReference>
<protein>
    <submittedName>
        <fullName evidence="1">N-formylglutamate amidohydrolase</fullName>
    </submittedName>
</protein>
<keyword evidence="2" id="KW-1185">Reference proteome</keyword>
<dbReference type="Gene3D" id="3.40.630.40">
    <property type="entry name" value="Zn-dependent exopeptidases"/>
    <property type="match status" value="1"/>
</dbReference>
<dbReference type="GO" id="GO:0016787">
    <property type="term" value="F:hydrolase activity"/>
    <property type="evidence" value="ECO:0007669"/>
    <property type="project" value="UniProtKB-KW"/>
</dbReference>
<sequence length="312" mass="32815">MVRKAAGSPDSSGIPGGVLPDGGGLPAFTLSPPRAATIPVLIAVPHAGRAYPAPLLAAMRHPQQAPLRLEDRLADLLAARVAQASGAALLAAHAPRALIDLNRAPEDMDWEMVAGAPPAGTPRLAAGRRARSGLGLVPRRLQGLGELWRAQLPAAELEARIDLVHRPYHRALGQALEELRDRWGAALLLDLHSMPPLGPKTGRDPAPDFVTGDRYGSSCAAGLTLAAGDHFARNGWRAAHNRPYAGGYVLDRHGAPQRRIHALQVEVCRAAYLDPALSQPGDGLEAVVDVLTGLVRRLVDELAGPAQALAAE</sequence>